<keyword evidence="1" id="KW-0472">Membrane</keyword>
<dbReference type="Proteomes" id="UP000289340">
    <property type="component" value="Chromosome 16"/>
</dbReference>
<accession>A0A445GI90</accession>
<reference evidence="3 4" key="1">
    <citation type="submission" date="2018-09" db="EMBL/GenBank/DDBJ databases">
        <title>A high-quality reference genome of wild soybean provides a powerful tool to mine soybean genomes.</title>
        <authorList>
            <person name="Xie M."/>
            <person name="Chung C.Y.L."/>
            <person name="Li M.-W."/>
            <person name="Wong F.-L."/>
            <person name="Chan T.-F."/>
            <person name="Lam H.-M."/>
        </authorList>
    </citation>
    <scope>NUCLEOTIDE SEQUENCE [LARGE SCALE GENOMIC DNA]</scope>
    <source>
        <strain evidence="4">cv. W05</strain>
        <tissue evidence="3">Hypocotyl of etiolated seedlings</tissue>
    </source>
</reference>
<comment type="caution">
    <text evidence="3">The sequence shown here is derived from an EMBL/GenBank/DDBJ whole genome shotgun (WGS) entry which is preliminary data.</text>
</comment>
<dbReference type="InterPro" id="IPR055695">
    <property type="entry name" value="DUF7271"/>
</dbReference>
<keyword evidence="1" id="KW-1133">Transmembrane helix</keyword>
<name>A0A445GI90_GLYSO</name>
<sequence>MLLFDQIGMGVEQEVVLLSRRASFWVAFVVQVRPLSDFDVVDFCLSCLLCGLTFVFIFMPNAFNFVFRWVPITVLLTSVAILFSSPGLELRFCSSFSFAFVVQINHYALYLKKVWLGLKAQANTHFFCSSSRFGFNTKWMSMDLNSQKQVSFQTLSGNFVLHILNLIDDMSDQNNGDMDETQTGMDIGAPYIHIGHQAWTHDINDSVIIRFFAPDKSTSFEVDVIRPIDGQSRGRSVVTTRRHVFTIDITQDMVQHNLPLVLLATTSNFLFGSKKYILVHRGYGKHNQWQITIHDGLPSLANPWFQYLSQYNLMPGDEVIFFFMFDEHAWEVLFRKEVIWDDTLSS</sequence>
<evidence type="ECO:0000259" key="2">
    <source>
        <dbReference type="Pfam" id="PF23935"/>
    </source>
</evidence>
<evidence type="ECO:0000313" key="4">
    <source>
        <dbReference type="Proteomes" id="UP000289340"/>
    </source>
</evidence>
<feature type="transmembrane region" description="Helical" evidence="1">
    <location>
        <begin position="40"/>
        <end position="58"/>
    </location>
</feature>
<keyword evidence="4" id="KW-1185">Reference proteome</keyword>
<organism evidence="3 4">
    <name type="scientific">Glycine soja</name>
    <name type="common">Wild soybean</name>
    <dbReference type="NCBI Taxonomy" id="3848"/>
    <lineage>
        <taxon>Eukaryota</taxon>
        <taxon>Viridiplantae</taxon>
        <taxon>Streptophyta</taxon>
        <taxon>Embryophyta</taxon>
        <taxon>Tracheophyta</taxon>
        <taxon>Spermatophyta</taxon>
        <taxon>Magnoliopsida</taxon>
        <taxon>eudicotyledons</taxon>
        <taxon>Gunneridae</taxon>
        <taxon>Pentapetalae</taxon>
        <taxon>rosids</taxon>
        <taxon>fabids</taxon>
        <taxon>Fabales</taxon>
        <taxon>Fabaceae</taxon>
        <taxon>Papilionoideae</taxon>
        <taxon>50 kb inversion clade</taxon>
        <taxon>NPAAA clade</taxon>
        <taxon>indigoferoid/millettioid clade</taxon>
        <taxon>Phaseoleae</taxon>
        <taxon>Glycine</taxon>
        <taxon>Glycine subgen. Soja</taxon>
    </lineage>
</organism>
<dbReference type="EMBL" id="QZWG01000016">
    <property type="protein sequence ID" value="RZB60935.1"/>
    <property type="molecule type" value="Genomic_DNA"/>
</dbReference>
<feature type="domain" description="DUF7271" evidence="2">
    <location>
        <begin position="199"/>
        <end position="247"/>
    </location>
</feature>
<proteinExistence type="predicted"/>
<evidence type="ECO:0000313" key="3">
    <source>
        <dbReference type="EMBL" id="RZB60935.1"/>
    </source>
</evidence>
<keyword evidence="1" id="KW-0812">Transmembrane</keyword>
<evidence type="ECO:0000256" key="1">
    <source>
        <dbReference type="SAM" id="Phobius"/>
    </source>
</evidence>
<feature type="transmembrane region" description="Helical" evidence="1">
    <location>
        <begin position="65"/>
        <end position="83"/>
    </location>
</feature>
<dbReference type="Pfam" id="PF23935">
    <property type="entry name" value="DUF7271"/>
    <property type="match status" value="1"/>
</dbReference>
<gene>
    <name evidence="3" type="ORF">D0Y65_043623</name>
</gene>
<protein>
    <recommendedName>
        <fullName evidence="2">DUF7271 domain-containing protein</fullName>
    </recommendedName>
</protein>
<dbReference type="AlphaFoldDB" id="A0A445GI90"/>